<evidence type="ECO:0000256" key="5">
    <source>
        <dbReference type="ARBA" id="ARBA00023002"/>
    </source>
</evidence>
<comment type="similarity">
    <text evidence="2 8 13">Belongs to the glutamyl-tRNA reductase family.</text>
</comment>
<evidence type="ECO:0000256" key="4">
    <source>
        <dbReference type="ARBA" id="ARBA00022857"/>
    </source>
</evidence>
<dbReference type="OrthoDB" id="110209at2"/>
<dbReference type="PANTHER" id="PTHR43013:SF1">
    <property type="entry name" value="GLUTAMYL-TRNA REDUCTASE"/>
    <property type="match status" value="1"/>
</dbReference>
<dbReference type="GO" id="GO:0008883">
    <property type="term" value="F:glutamyl-tRNA reductase activity"/>
    <property type="evidence" value="ECO:0007669"/>
    <property type="project" value="UniProtKB-UniRule"/>
</dbReference>
<feature type="binding site" evidence="8 11">
    <location>
        <begin position="188"/>
        <end position="193"/>
    </location>
    <ligand>
        <name>NADP(+)</name>
        <dbReference type="ChEBI" id="CHEBI:58349"/>
    </ligand>
</feature>
<dbReference type="InterPro" id="IPR015896">
    <property type="entry name" value="4pyrrol_synth_GluRdtase_dimer"/>
</dbReference>
<dbReference type="AlphaFoldDB" id="A0A1M7G2N5"/>
<feature type="binding site" evidence="8 10">
    <location>
        <begin position="51"/>
        <end position="54"/>
    </location>
    <ligand>
        <name>substrate</name>
    </ligand>
</feature>
<dbReference type="EC" id="1.2.1.70" evidence="3 8"/>
<feature type="domain" description="Glutamyl-tRNA reductase N-terminal" evidence="16">
    <location>
        <begin position="6"/>
        <end position="154"/>
    </location>
</feature>
<dbReference type="Pfam" id="PF00745">
    <property type="entry name" value="GlutR_dimer"/>
    <property type="match status" value="1"/>
</dbReference>
<evidence type="ECO:0000256" key="8">
    <source>
        <dbReference type="HAMAP-Rule" id="MF_00087"/>
    </source>
</evidence>
<evidence type="ECO:0000256" key="7">
    <source>
        <dbReference type="ARBA" id="ARBA00047464"/>
    </source>
</evidence>
<comment type="domain">
    <text evidence="8">Possesses an unusual extended V-shaped dimeric structure with each monomer consisting of three distinct domains arranged along a curved 'spinal' alpha-helix. The N-terminal catalytic domain specifically recognizes the glutamate moiety of the substrate. The second domain is the NADPH-binding domain, and the third C-terminal domain is responsible for dimerization.</text>
</comment>
<dbReference type="GO" id="GO:0019353">
    <property type="term" value="P:protoporphyrinogen IX biosynthetic process from glutamate"/>
    <property type="evidence" value="ECO:0007669"/>
    <property type="project" value="TreeGrafter"/>
</dbReference>
<evidence type="ECO:0000259" key="16">
    <source>
        <dbReference type="Pfam" id="PF05201"/>
    </source>
</evidence>
<dbReference type="InterPro" id="IPR006151">
    <property type="entry name" value="Shikm_DH/Glu-tRNA_Rdtase"/>
</dbReference>
<evidence type="ECO:0000256" key="6">
    <source>
        <dbReference type="ARBA" id="ARBA00023244"/>
    </source>
</evidence>
<dbReference type="UniPathway" id="UPA00251">
    <property type="reaction ID" value="UER00316"/>
</dbReference>
<feature type="active site" description="Nucleophile" evidence="8 9">
    <location>
        <position position="52"/>
    </location>
</feature>
<keyword evidence="5 8" id="KW-0560">Oxidoreductase</keyword>
<gene>
    <name evidence="8" type="primary">hemA</name>
    <name evidence="17" type="ORF">SAMN02746066_00796</name>
</gene>
<evidence type="ECO:0000259" key="14">
    <source>
        <dbReference type="Pfam" id="PF00745"/>
    </source>
</evidence>
<dbReference type="InterPro" id="IPR036291">
    <property type="entry name" value="NAD(P)-bd_dom_sf"/>
</dbReference>
<comment type="catalytic activity">
    <reaction evidence="7 8 13">
        <text>(S)-4-amino-5-oxopentanoate + tRNA(Glu) + NADP(+) = L-glutamyl-tRNA(Glu) + NADPH + H(+)</text>
        <dbReference type="Rhea" id="RHEA:12344"/>
        <dbReference type="Rhea" id="RHEA-COMP:9663"/>
        <dbReference type="Rhea" id="RHEA-COMP:9680"/>
        <dbReference type="ChEBI" id="CHEBI:15378"/>
        <dbReference type="ChEBI" id="CHEBI:57501"/>
        <dbReference type="ChEBI" id="CHEBI:57783"/>
        <dbReference type="ChEBI" id="CHEBI:58349"/>
        <dbReference type="ChEBI" id="CHEBI:78442"/>
        <dbReference type="ChEBI" id="CHEBI:78520"/>
        <dbReference type="EC" id="1.2.1.70"/>
    </reaction>
</comment>
<feature type="binding site" evidence="8 10">
    <location>
        <begin position="113"/>
        <end position="115"/>
    </location>
    <ligand>
        <name>substrate</name>
    </ligand>
</feature>
<dbReference type="SUPFAM" id="SSF69742">
    <property type="entry name" value="Glutamyl tRNA-reductase catalytic, N-terminal domain"/>
    <property type="match status" value="1"/>
</dbReference>
<evidence type="ECO:0000256" key="13">
    <source>
        <dbReference type="RuleBase" id="RU000584"/>
    </source>
</evidence>
<evidence type="ECO:0000256" key="10">
    <source>
        <dbReference type="PIRSR" id="PIRSR000445-2"/>
    </source>
</evidence>
<feature type="binding site" evidence="8 10">
    <location>
        <position position="119"/>
    </location>
    <ligand>
        <name>substrate</name>
    </ligand>
</feature>
<name>A0A1M7G2N5_9FIRM</name>
<feature type="domain" description="Quinate/shikimate 5-dehydrogenase/glutamyl-tRNA reductase" evidence="15">
    <location>
        <begin position="173"/>
        <end position="299"/>
    </location>
</feature>
<evidence type="ECO:0000259" key="15">
    <source>
        <dbReference type="Pfam" id="PF01488"/>
    </source>
</evidence>
<comment type="subunit">
    <text evidence="8">Homodimer.</text>
</comment>
<dbReference type="PANTHER" id="PTHR43013">
    <property type="entry name" value="GLUTAMYL-TRNA REDUCTASE"/>
    <property type="match status" value="1"/>
</dbReference>
<evidence type="ECO:0000256" key="3">
    <source>
        <dbReference type="ARBA" id="ARBA00012970"/>
    </source>
</evidence>
<evidence type="ECO:0000256" key="12">
    <source>
        <dbReference type="PIRSR" id="PIRSR000445-4"/>
    </source>
</evidence>
<comment type="function">
    <text evidence="8">Catalyzes the NADPH-dependent reduction of glutamyl-tRNA(Glu) to glutamate 1-semialdehyde (GSA).</text>
</comment>
<evidence type="ECO:0000256" key="1">
    <source>
        <dbReference type="ARBA" id="ARBA00005059"/>
    </source>
</evidence>
<feature type="domain" description="Tetrapyrrole biosynthesis glutamyl-tRNA reductase dimerisation" evidence="14">
    <location>
        <begin position="314"/>
        <end position="406"/>
    </location>
</feature>
<organism evidence="17 18">
    <name type="scientific">Anaerosporobacter mobilis DSM 15930</name>
    <dbReference type="NCBI Taxonomy" id="1120996"/>
    <lineage>
        <taxon>Bacteria</taxon>
        <taxon>Bacillati</taxon>
        <taxon>Bacillota</taxon>
        <taxon>Clostridia</taxon>
        <taxon>Lachnospirales</taxon>
        <taxon>Lachnospiraceae</taxon>
        <taxon>Anaerosporobacter</taxon>
    </lineage>
</organism>
<sequence>MDIQMVGIDHSKASIEYREGFSFTRHEAAMAMNQIMEWYQEELTGCVVLSTCNRTELYISCVEESMDPYEILCRVKDIDEEVYQDLNTQRKGSEVVEHLFSLACGLKSKVFGEDQIITQVKDALANAREAESTDIVLEKLFQTAITAAKKVKTSVHLTAVNASVVENMITVLTREFNTLQDIPCLVIGNGEIGRLAATRLLQVGAKVTMTLRQYKSREVDIPLGVHCIDYQDRYGVLSDMSVVVSATTSPHHTIRYEDSHEILDDDRKRILIDMAVPRDISLRLSELDNIELYNIDSLGGVATDTINNQSVAVAMEILEEYQEEFNTWYLFREYIPLIQSVGRTSSISVLNRIDKQMKKIIDDPESAEEIRKLVKAASNRVVTNLLYGLKESLNKEQWSSCLEAIESASSKNGNEEV</sequence>
<evidence type="ECO:0000256" key="11">
    <source>
        <dbReference type="PIRSR" id="PIRSR000445-3"/>
    </source>
</evidence>
<dbReference type="Proteomes" id="UP000184038">
    <property type="component" value="Unassembled WGS sequence"/>
</dbReference>
<evidence type="ECO:0000256" key="9">
    <source>
        <dbReference type="PIRSR" id="PIRSR000445-1"/>
    </source>
</evidence>
<dbReference type="InterPro" id="IPR015895">
    <property type="entry name" value="4pyrrol_synth_GluRdtase_N"/>
</dbReference>
<dbReference type="PIRSF" id="PIRSF000445">
    <property type="entry name" value="4pyrrol_synth_GluRdtase"/>
    <property type="match status" value="1"/>
</dbReference>
<comment type="pathway">
    <text evidence="1 8 13">Porphyrin-containing compound metabolism; protoporphyrin-IX biosynthesis; 5-aminolevulinate from L-glutamyl-tRNA(Glu): step 1/2.</text>
</comment>
<proteinExistence type="inferred from homology"/>
<dbReference type="STRING" id="1120996.SAMN02746066_00796"/>
<dbReference type="SUPFAM" id="SSF51735">
    <property type="entry name" value="NAD(P)-binding Rossmann-fold domains"/>
    <property type="match status" value="1"/>
</dbReference>
<accession>A0A1M7G2N5</accession>
<dbReference type="Gene3D" id="3.30.460.30">
    <property type="entry name" value="Glutamyl-tRNA reductase, N-terminal domain"/>
    <property type="match status" value="1"/>
</dbReference>
<comment type="miscellaneous">
    <text evidence="8">During catalysis, the active site Cys acts as a nucleophile attacking the alpha-carbonyl group of tRNA-bound glutamate with the formation of a thioester intermediate between enzyme and glutamate, and the concomitant release of tRNA(Glu). The thioester intermediate is finally reduced by direct hydride transfer from NADPH, to form the product GSA.</text>
</comment>
<keyword evidence="18" id="KW-1185">Reference proteome</keyword>
<keyword evidence="6 8" id="KW-0627">Porphyrin biosynthesis</keyword>
<dbReference type="InterPro" id="IPR000343">
    <property type="entry name" value="4pyrrol_synth_GluRdtase"/>
</dbReference>
<evidence type="ECO:0000313" key="18">
    <source>
        <dbReference type="Proteomes" id="UP000184038"/>
    </source>
</evidence>
<dbReference type="FunFam" id="3.30.460.30:FF:000001">
    <property type="entry name" value="Glutamyl-tRNA reductase"/>
    <property type="match status" value="1"/>
</dbReference>
<dbReference type="GO" id="GO:0050661">
    <property type="term" value="F:NADP binding"/>
    <property type="evidence" value="ECO:0007669"/>
    <property type="project" value="InterPro"/>
</dbReference>
<feature type="site" description="Important for activity" evidence="8 12">
    <location>
        <position position="98"/>
    </location>
</feature>
<reference evidence="17 18" key="1">
    <citation type="submission" date="2016-11" db="EMBL/GenBank/DDBJ databases">
        <authorList>
            <person name="Jaros S."/>
            <person name="Januszkiewicz K."/>
            <person name="Wedrychowicz H."/>
        </authorList>
    </citation>
    <scope>NUCLEOTIDE SEQUENCE [LARGE SCALE GENOMIC DNA]</scope>
    <source>
        <strain evidence="17 18">DSM 15930</strain>
    </source>
</reference>
<dbReference type="NCBIfam" id="TIGR01035">
    <property type="entry name" value="hemA"/>
    <property type="match status" value="1"/>
</dbReference>
<protein>
    <recommendedName>
        <fullName evidence="3 8">Glutamyl-tRNA reductase</fullName>
        <shortName evidence="8">GluTR</shortName>
        <ecNumber evidence="3 8">1.2.1.70</ecNumber>
    </recommendedName>
</protein>
<dbReference type="RefSeq" id="WP_073283184.1">
    <property type="nucleotide sequence ID" value="NZ_FRCP01000006.1"/>
</dbReference>
<dbReference type="InterPro" id="IPR036343">
    <property type="entry name" value="GluRdtase_N_sf"/>
</dbReference>
<dbReference type="EMBL" id="FRCP01000006">
    <property type="protein sequence ID" value="SHM10624.1"/>
    <property type="molecule type" value="Genomic_DNA"/>
</dbReference>
<evidence type="ECO:0000313" key="17">
    <source>
        <dbReference type="EMBL" id="SHM10624.1"/>
    </source>
</evidence>
<dbReference type="Pfam" id="PF01488">
    <property type="entry name" value="Shikimate_DH"/>
    <property type="match status" value="1"/>
</dbReference>
<evidence type="ECO:0000256" key="2">
    <source>
        <dbReference type="ARBA" id="ARBA00005916"/>
    </source>
</evidence>
<keyword evidence="4 8" id="KW-0521">NADP</keyword>
<dbReference type="Gene3D" id="3.40.50.720">
    <property type="entry name" value="NAD(P)-binding Rossmann-like Domain"/>
    <property type="match status" value="1"/>
</dbReference>
<dbReference type="HAMAP" id="MF_00087">
    <property type="entry name" value="Glu_tRNA_reductase"/>
    <property type="match status" value="1"/>
</dbReference>
<dbReference type="Pfam" id="PF05201">
    <property type="entry name" value="GlutR_N"/>
    <property type="match status" value="1"/>
</dbReference>
<feature type="binding site" evidence="8 10">
    <location>
        <position position="108"/>
    </location>
    <ligand>
        <name>substrate</name>
    </ligand>
</feature>